<evidence type="ECO:0008006" key="4">
    <source>
        <dbReference type="Google" id="ProtNLM"/>
    </source>
</evidence>
<reference evidence="2 3" key="1">
    <citation type="journal article" date="2018" name="Front. Microbiol.">
        <title>Conversion of Methionine to Cysteine in Lactobacillus paracasei Depends on the Highly Mobile cysK-ctl-cysE Gene Cluster.</title>
        <authorList>
            <person name="Wuthrich D."/>
            <person name="Irmler S."/>
            <person name="Berthoud H."/>
            <person name="Guggenbuhl B."/>
            <person name="Eugster E."/>
            <person name="Bruggmann R."/>
        </authorList>
    </citation>
    <scope>NUCLEOTIDE SEQUENCE [LARGE SCALE GENOMIC DNA]</scope>
    <source>
        <strain evidence="2 3">FAM18172</strain>
    </source>
</reference>
<dbReference type="Proteomes" id="UP000285532">
    <property type="component" value="Unassembled WGS sequence"/>
</dbReference>
<feature type="compositionally biased region" description="Acidic residues" evidence="1">
    <location>
        <begin position="130"/>
        <end position="140"/>
    </location>
</feature>
<protein>
    <recommendedName>
        <fullName evidence="4">P27 family phage terminase small subunit</fullName>
    </recommendedName>
</protein>
<evidence type="ECO:0000313" key="2">
    <source>
        <dbReference type="EMBL" id="RND87421.1"/>
    </source>
</evidence>
<name>A0A422MCS0_LACPA</name>
<proteinExistence type="predicted"/>
<accession>A0A422MCS0</accession>
<sequence length="140" mass="15759">MRGGNKFKGMTKLSLKMSIEKQDVAIQLEYERLRQTLSGISAEKLAAADNLIQRCAFMTITLQILEDEVKSKGPTILMHNGKQTMRVENPAQKSYNTMINRYTAAMDKLISLLPRESAIMPADPSKESDGFDDFVEERGE</sequence>
<feature type="region of interest" description="Disordered" evidence="1">
    <location>
        <begin position="120"/>
        <end position="140"/>
    </location>
</feature>
<evidence type="ECO:0000313" key="3">
    <source>
        <dbReference type="Proteomes" id="UP000285532"/>
    </source>
</evidence>
<comment type="caution">
    <text evidence="2">The sequence shown here is derived from an EMBL/GenBank/DDBJ whole genome shotgun (WGS) entry which is preliminary data.</text>
</comment>
<evidence type="ECO:0000256" key="1">
    <source>
        <dbReference type="SAM" id="MobiDB-lite"/>
    </source>
</evidence>
<dbReference type="AlphaFoldDB" id="A0A422MCS0"/>
<gene>
    <name evidence="2" type="ORF">FAM18172_00945</name>
</gene>
<dbReference type="EMBL" id="LKFU01000046">
    <property type="protein sequence ID" value="RND87421.1"/>
    <property type="molecule type" value="Genomic_DNA"/>
</dbReference>
<organism evidence="2 3">
    <name type="scientific">Lacticaseibacillus paracasei</name>
    <name type="common">Lactobacillus paracasei</name>
    <dbReference type="NCBI Taxonomy" id="1597"/>
    <lineage>
        <taxon>Bacteria</taxon>
        <taxon>Bacillati</taxon>
        <taxon>Bacillota</taxon>
        <taxon>Bacilli</taxon>
        <taxon>Lactobacillales</taxon>
        <taxon>Lactobacillaceae</taxon>
        <taxon>Lacticaseibacillus</taxon>
    </lineage>
</organism>